<sequence>MLSTLTSVAERRIPVIHRCKKWDAKCHRCKFRKARFV</sequence>
<reference evidence="1" key="1">
    <citation type="submission" date="2017-08" db="EMBL/GenBank/DDBJ databases">
        <title>Whole genome sequencing of Salmonella enterica.</title>
        <authorList>
            <person name="Bell R."/>
            <person name="Levy K."/>
        </authorList>
    </citation>
    <scope>NUCLEOTIDE SEQUENCE [LARGE SCALE GENOMIC DNA]</scope>
    <source>
        <strain evidence="1">CFSAN060805</strain>
    </source>
</reference>
<dbReference type="AlphaFoldDB" id="A0A232S7P3"/>
<protein>
    <submittedName>
        <fullName evidence="1">Uncharacterized protein</fullName>
    </submittedName>
</protein>
<dbReference type="Proteomes" id="UP000873581">
    <property type="component" value="Unassembled WGS sequence"/>
</dbReference>
<comment type="caution">
    <text evidence="1">The sequence shown here is derived from an EMBL/GenBank/DDBJ whole genome shotgun (WGS) entry which is preliminary data.</text>
</comment>
<accession>A0A232S7P3</accession>
<dbReference type="EMBL" id="NPLM01000001">
    <property type="protein sequence ID" value="PDN88965.1"/>
    <property type="molecule type" value="Genomic_DNA"/>
</dbReference>
<proteinExistence type="predicted"/>
<gene>
    <name evidence="1" type="ORF">CIC26_04720</name>
</gene>
<name>A0A232S7P3_SALER</name>
<evidence type="ECO:0000313" key="1">
    <source>
        <dbReference type="EMBL" id="PDN88965.1"/>
    </source>
</evidence>
<organism evidence="1">
    <name type="scientific">Salmonella enterica</name>
    <name type="common">Salmonella choleraesuis</name>
    <dbReference type="NCBI Taxonomy" id="28901"/>
    <lineage>
        <taxon>Bacteria</taxon>
        <taxon>Pseudomonadati</taxon>
        <taxon>Pseudomonadota</taxon>
        <taxon>Gammaproteobacteria</taxon>
        <taxon>Enterobacterales</taxon>
        <taxon>Enterobacteriaceae</taxon>
        <taxon>Salmonella</taxon>
    </lineage>
</organism>